<sequence length="1455" mass="162300">MPLLRYEIRNEYGLGKSELRGATENDDSEALLEGVTMAGLVGLLRQLGDLAEFAAEIFHGLHEEVICVAARGHGVMLRAQQLEAAIPLVEKGFPQINYSHLAYNAGSNWHSNLNVKHNLITRGDTPRFIMDSYKECHRPPKLFMLDKFDIAGAGACLKRYSDPTFYKTDSASSRKLLENTRREKRARKVTTMGLNRKNAEITESLSMPYNSTKSRMEISDQFSDGFPVRGVKLKYRRLNESKEGSLKNHMQHLIEIDSPDNLNMKYPDLVESINEIREIKIDSSEKIERNHSSSFRVKDITVSSIPEEEPEIECKDLGVLTVPPEHSGEIKRNISLPNLDQNDMFYEDKNGLVVSPVSEIHSTPTNQVFQADFMPDAESETVGSTDGYISDDAPSELENYMDALSTMESEVETDTESKGRFRQCFLGSRRFRSITHEELHFSDSEFAEQSCEIQNKPTKERCDKFMKVKSFKHFLTCETCNKNLEFGEPSCNSCLVDSPSTLVNSRSNGNLGKSQRPTDLGDRSNSFLKKGQKIAKNADSFSNSLRHMAKQLLELKYDAPQDIVSQDVEQQDKEYVADILVIPNPLLEEVDVNVLEKAPIGSVEEGNQHITGQEIVAGFVVQPKEVAAEVENVVASVDNLATLKSKEGLENAHDFVQDELSTLQHEVELQLHEDGLEESQNLESCDIEASSGEETYTDDILLHSNKQNHVVTKEHFEINNQYESISNVPKNHVTLIEIGTVESMTENYDLNVISSQDASFLGGQLQQEDFSHEGANLVENNKFESTNLDDASKDSMSTTVKDQEASAVTLSSPGSYTLNSFQPLFKPQLSVHVHNTIPLELSEADVVPNIETGIRENIAENENSLPMKDTTLFEVAIEAQPCIADKEILLQEGFESVETSILQSDKANAVEEKFFITNSMQPIAKEVQHEISENDKSLDSRDSPEPPYKIKMEDISYKEFLIEVDLSRDASQSLRRSVPDITTRSDEQDTSYELVNTPSGSLFVASEATKMAPGKDSNAAIRNYNVDQSDYISLLDEAVSKEVQQNVSSVVSNVETSDGFSSSNLRELPLQTFPSFAGMISETSINSSLSEASDGIPPLPPLPPLEWRSVKLPFRAISSSGKIDQPPRPRSTPLPSTERDPSECFQVHESELDQSVNRQFENKMPHHNHSTSEKELPQHFGFPTISHMSDESRDFDPLNKEVIMVNPPALSTVEDDKHAHNYEAQEEGASLPSDQFLASGSESLLHGENQEALKLVEITSLEGANLNLNQTGTTSDKEVSVNIAQIRDEDGKNQFSNEVSINVETQPPISSIELPNEEDKSCDNGSLSMQEVVTSAPDDNTKPHLEAEKQVKELPSIPTPPRYPLIHVTPHDRSMLRKVPKLIRPAKPMADERNALLDQIRNKSFNLKPVLAKRPMILGRPSTNLKVVAILERANAIRQAVANDDDDGDDSWSDS</sequence>
<dbReference type="GO" id="GO:2000601">
    <property type="term" value="P:positive regulation of Arp2/3 complex-mediated actin nucleation"/>
    <property type="evidence" value="ECO:0007669"/>
    <property type="project" value="TreeGrafter"/>
</dbReference>
<reference evidence="5" key="1">
    <citation type="submission" date="2020-07" db="EMBL/GenBank/DDBJ databases">
        <authorList>
            <person name="Lin J."/>
        </authorList>
    </citation>
    <scope>NUCLEOTIDE SEQUENCE</scope>
</reference>
<accession>A0A6V7PQC2</accession>
<evidence type="ECO:0000313" key="5">
    <source>
        <dbReference type="EMBL" id="CAD1833064.1"/>
    </source>
</evidence>
<dbReference type="GO" id="GO:0030036">
    <property type="term" value="P:actin cytoskeleton organization"/>
    <property type="evidence" value="ECO:0007669"/>
    <property type="project" value="UniProtKB-UniRule"/>
</dbReference>
<dbReference type="PANTHER" id="PTHR12902">
    <property type="entry name" value="WASP-1"/>
    <property type="match status" value="1"/>
</dbReference>
<dbReference type="Gene3D" id="1.20.5.340">
    <property type="match status" value="1"/>
</dbReference>
<evidence type="ECO:0000259" key="4">
    <source>
        <dbReference type="PROSITE" id="PS51082"/>
    </source>
</evidence>
<protein>
    <recommendedName>
        <fullName evidence="2">Protein SCAR</fullName>
    </recommendedName>
    <alternativeName>
        <fullName evidence="2">Protein WAVE</fullName>
    </alternativeName>
</protein>
<evidence type="ECO:0000256" key="2">
    <source>
        <dbReference type="RuleBase" id="RU367034"/>
    </source>
</evidence>
<keyword evidence="2" id="KW-0009">Actin-binding</keyword>
<feature type="region of interest" description="Disordered" evidence="3">
    <location>
        <begin position="1118"/>
        <end position="1143"/>
    </location>
</feature>
<dbReference type="GO" id="GO:0003779">
    <property type="term" value="F:actin binding"/>
    <property type="evidence" value="ECO:0007669"/>
    <property type="project" value="UniProtKB-UniRule"/>
</dbReference>
<comment type="similarity">
    <text evidence="1 2">Belongs to the SCAR/WAVE family.</text>
</comment>
<gene>
    <name evidence="5" type="ORF">CB5_LOCUS16275</name>
</gene>
<keyword evidence="2" id="KW-0963">Cytoplasm</keyword>
<name>A0A6V7PQC2_ANACO</name>
<dbReference type="GO" id="GO:0005856">
    <property type="term" value="C:cytoskeleton"/>
    <property type="evidence" value="ECO:0007669"/>
    <property type="project" value="UniProtKB-SubCell"/>
</dbReference>
<dbReference type="Gene3D" id="6.10.280.150">
    <property type="match status" value="2"/>
</dbReference>
<keyword evidence="2" id="KW-0206">Cytoskeleton</keyword>
<dbReference type="InterPro" id="IPR003124">
    <property type="entry name" value="WH2_dom"/>
</dbReference>
<dbReference type="PROSITE" id="PS51082">
    <property type="entry name" value="WH2"/>
    <property type="match status" value="1"/>
</dbReference>
<evidence type="ECO:0000256" key="1">
    <source>
        <dbReference type="ARBA" id="ARBA00006993"/>
    </source>
</evidence>
<comment type="function">
    <text evidence="2">Involved in regulation of actin and microtubule organization. Part of a WAVE complex that activates the Arp2/3 complex.</text>
</comment>
<evidence type="ECO:0000256" key="3">
    <source>
        <dbReference type="SAM" id="MobiDB-lite"/>
    </source>
</evidence>
<dbReference type="InterPro" id="IPR028288">
    <property type="entry name" value="SCAR/WAVE_fam"/>
</dbReference>
<comment type="subcellular location">
    <subcellularLocation>
        <location evidence="2">Cytoplasm</location>
        <location evidence="2">Cytoskeleton</location>
    </subcellularLocation>
</comment>
<dbReference type="PANTHER" id="PTHR12902:SF10">
    <property type="entry name" value="PROTEIN SCAR"/>
    <property type="match status" value="1"/>
</dbReference>
<dbReference type="EMBL" id="LR862151">
    <property type="protein sequence ID" value="CAD1833064.1"/>
    <property type="molecule type" value="Genomic_DNA"/>
</dbReference>
<dbReference type="GO" id="GO:0071933">
    <property type="term" value="F:Arp2/3 complex binding"/>
    <property type="evidence" value="ECO:0007669"/>
    <property type="project" value="TreeGrafter"/>
</dbReference>
<feature type="domain" description="WH2" evidence="4">
    <location>
        <begin position="1392"/>
        <end position="1410"/>
    </location>
</feature>
<feature type="region of interest" description="Disordered" evidence="3">
    <location>
        <begin position="505"/>
        <end position="524"/>
    </location>
</feature>
<organism evidence="5">
    <name type="scientific">Ananas comosus var. bracteatus</name>
    <name type="common">red pineapple</name>
    <dbReference type="NCBI Taxonomy" id="296719"/>
    <lineage>
        <taxon>Eukaryota</taxon>
        <taxon>Viridiplantae</taxon>
        <taxon>Streptophyta</taxon>
        <taxon>Embryophyta</taxon>
        <taxon>Tracheophyta</taxon>
        <taxon>Spermatophyta</taxon>
        <taxon>Magnoliopsida</taxon>
        <taxon>Liliopsida</taxon>
        <taxon>Poales</taxon>
        <taxon>Bromeliaceae</taxon>
        <taxon>Bromelioideae</taxon>
        <taxon>Ananas</taxon>
    </lineage>
</organism>
<dbReference type="GO" id="GO:0034237">
    <property type="term" value="F:protein kinase A regulatory subunit binding"/>
    <property type="evidence" value="ECO:0007669"/>
    <property type="project" value="TreeGrafter"/>
</dbReference>
<proteinExistence type="inferred from homology"/>